<evidence type="ECO:0000259" key="3">
    <source>
        <dbReference type="Pfam" id="PF22725"/>
    </source>
</evidence>
<dbReference type="Gene3D" id="3.30.360.10">
    <property type="entry name" value="Dihydrodipicolinate Reductase, domain 2"/>
    <property type="match status" value="1"/>
</dbReference>
<dbReference type="PANTHER" id="PTHR43818">
    <property type="entry name" value="BCDNA.GH03377"/>
    <property type="match status" value="1"/>
</dbReference>
<dbReference type="Gene3D" id="3.40.50.720">
    <property type="entry name" value="NAD(P)-binding Rossmann-like Domain"/>
    <property type="match status" value="1"/>
</dbReference>
<feature type="domain" description="GFO/IDH/MocA-like oxidoreductase" evidence="3">
    <location>
        <begin position="135"/>
        <end position="259"/>
    </location>
</feature>
<feature type="domain" description="Gfo/Idh/MocA-like oxidoreductase N-terminal" evidence="2">
    <location>
        <begin position="9"/>
        <end position="127"/>
    </location>
</feature>
<dbReference type="InterPro" id="IPR050463">
    <property type="entry name" value="Gfo/Idh/MocA_oxidrdct_glycsds"/>
</dbReference>
<dbReference type="OrthoDB" id="8565814at2"/>
<dbReference type="InterPro" id="IPR036291">
    <property type="entry name" value="NAD(P)-bd_dom_sf"/>
</dbReference>
<evidence type="ECO:0000256" key="1">
    <source>
        <dbReference type="ARBA" id="ARBA00023002"/>
    </source>
</evidence>
<reference evidence="4" key="1">
    <citation type="submission" date="2014-10" db="EMBL/GenBank/DDBJ databases">
        <title>Massilia sp. genome.</title>
        <authorList>
            <person name="Xu B."/>
            <person name="Dai L."/>
            <person name="Huang Z."/>
        </authorList>
    </citation>
    <scope>NUCLEOTIDE SEQUENCE [LARGE SCALE GENOMIC DNA]</scope>
    <source>
        <strain evidence="4">CFS-1</strain>
    </source>
</reference>
<evidence type="ECO:0000313" key="4">
    <source>
        <dbReference type="EMBL" id="RNF28977.1"/>
    </source>
</evidence>
<dbReference type="SUPFAM" id="SSF51735">
    <property type="entry name" value="NAD(P)-binding Rossmann-fold domains"/>
    <property type="match status" value="1"/>
</dbReference>
<dbReference type="PANTHER" id="PTHR43818:SF11">
    <property type="entry name" value="BCDNA.GH03377"/>
    <property type="match status" value="1"/>
</dbReference>
<evidence type="ECO:0000313" key="5">
    <source>
        <dbReference type="Proteomes" id="UP000283254"/>
    </source>
</evidence>
<protein>
    <submittedName>
        <fullName evidence="4">Oxidoreductase</fullName>
    </submittedName>
</protein>
<dbReference type="Pfam" id="PF01408">
    <property type="entry name" value="GFO_IDH_MocA"/>
    <property type="match status" value="1"/>
</dbReference>
<dbReference type="Pfam" id="PF22725">
    <property type="entry name" value="GFO_IDH_MocA_C3"/>
    <property type="match status" value="1"/>
</dbReference>
<dbReference type="SUPFAM" id="SSF55347">
    <property type="entry name" value="Glyceraldehyde-3-phosphate dehydrogenase-like, C-terminal domain"/>
    <property type="match status" value="1"/>
</dbReference>
<name>A0A422QG88_9BURK</name>
<dbReference type="InterPro" id="IPR055170">
    <property type="entry name" value="GFO_IDH_MocA-like_dom"/>
</dbReference>
<evidence type="ECO:0000259" key="2">
    <source>
        <dbReference type="Pfam" id="PF01408"/>
    </source>
</evidence>
<accession>A0A422QG88</accession>
<dbReference type="InterPro" id="IPR000683">
    <property type="entry name" value="Gfo/Idh/MocA-like_OxRdtase_N"/>
</dbReference>
<keyword evidence="1" id="KW-0560">Oxidoreductase</keyword>
<dbReference type="GO" id="GO:0016491">
    <property type="term" value="F:oxidoreductase activity"/>
    <property type="evidence" value="ECO:0007669"/>
    <property type="project" value="UniProtKB-KW"/>
</dbReference>
<dbReference type="RefSeq" id="WP_123071249.1">
    <property type="nucleotide sequence ID" value="NZ_JSAB01000266.1"/>
</dbReference>
<comment type="caution">
    <text evidence="4">The sequence shown here is derived from an EMBL/GenBank/DDBJ whole genome shotgun (WGS) entry which is preliminary data.</text>
</comment>
<proteinExistence type="predicted"/>
<dbReference type="Proteomes" id="UP000283254">
    <property type="component" value="Unassembled WGS sequence"/>
</dbReference>
<keyword evidence="5" id="KW-1185">Reference proteome</keyword>
<dbReference type="GO" id="GO:0000166">
    <property type="term" value="F:nucleotide binding"/>
    <property type="evidence" value="ECO:0007669"/>
    <property type="project" value="InterPro"/>
</dbReference>
<dbReference type="AlphaFoldDB" id="A0A422QG88"/>
<dbReference type="EMBL" id="JSAB01000266">
    <property type="protein sequence ID" value="RNF28977.1"/>
    <property type="molecule type" value="Genomic_DNA"/>
</dbReference>
<organism evidence="4 5">
    <name type="scientific">Massilia aurea</name>
    <dbReference type="NCBI Taxonomy" id="373040"/>
    <lineage>
        <taxon>Bacteria</taxon>
        <taxon>Pseudomonadati</taxon>
        <taxon>Pseudomonadota</taxon>
        <taxon>Betaproteobacteria</taxon>
        <taxon>Burkholderiales</taxon>
        <taxon>Oxalobacteraceae</taxon>
        <taxon>Telluria group</taxon>
        <taxon>Massilia</taxon>
    </lineage>
</organism>
<gene>
    <name evidence="4" type="ORF">NM04_20325</name>
</gene>
<sequence length="395" mass="42806">MHTPDTPRIRIAIAGLGKMGLSHQAIVNAHPDLELVAVCDPATWLLDIIGRYTKVATYSDYARMLERERLDAVLVATPSRLHARMVRAALEHGLDVFCEKPFCLDVEEGARLVALAAERGAITQVGYHNRFLGTFEEARRLLDVDAIGRVHHARVDCYGPVVLRPKGVTWRSSRNEGGGCLYDYACHGIDLLNFTVGAPSGVSGSILSSVFSASADDEVYANLAYADGKTAQLSANWSDDSHRKMSTTLVLWGTNGKIEASRQELHIHLRAPVAARPDLAQGWNVRYTTELTRPVWFYLRGEEYSAQIDYFAESIRQRRVDSHCSLAAGLAADIVADMIRRDAASAAGAGAGAGVGAGVATDLVTARGVPGRWGRLRDAVLSSPETIMKALKGSP</sequence>